<dbReference type="AlphaFoldDB" id="A0A223SBU8"/>
<gene>
    <name evidence="2" type="ORF">CDO52_25060</name>
</gene>
<keyword evidence="3" id="KW-1185">Reference proteome</keyword>
<evidence type="ECO:0000313" key="2">
    <source>
        <dbReference type="EMBL" id="ASU85634.1"/>
    </source>
</evidence>
<evidence type="ECO:0000313" key="3">
    <source>
        <dbReference type="Proteomes" id="UP000215005"/>
    </source>
</evidence>
<organism evidence="2 3">
    <name type="scientific">Nocardiopsis gilva YIM 90087</name>
    <dbReference type="NCBI Taxonomy" id="1235441"/>
    <lineage>
        <taxon>Bacteria</taxon>
        <taxon>Bacillati</taxon>
        <taxon>Actinomycetota</taxon>
        <taxon>Actinomycetes</taxon>
        <taxon>Streptosporangiales</taxon>
        <taxon>Nocardiopsidaceae</taxon>
        <taxon>Nocardiopsis</taxon>
    </lineage>
</organism>
<feature type="region of interest" description="Disordered" evidence="1">
    <location>
        <begin position="179"/>
        <end position="205"/>
    </location>
</feature>
<evidence type="ECO:0000256" key="1">
    <source>
        <dbReference type="SAM" id="MobiDB-lite"/>
    </source>
</evidence>
<dbReference type="RefSeq" id="WP_094932749.1">
    <property type="nucleotide sequence ID" value="NZ_CP022753.1"/>
</dbReference>
<sequence length="205" mass="22093">MRRLRARVLLLRLLRLLWLLRAGAALGGRWPGRAGPLRCTFGRGWKRGALCLGRSGRGRGCALRGAPVRLWLWGLLRSRLVLRRPCSGLRLLGRTGRRLHRRLTAGRRVGAGANARRGRLLGAGHGGLLSAGGAAHRGLTVHGALRSRTASVGRGRRGERLLRSGVRLGLLRTGGARRRCSLGSARSRSGTRVSRLRGGRSGVLG</sequence>
<dbReference type="KEGG" id="ngv:CDO52_25060"/>
<reference evidence="2 3" key="1">
    <citation type="submission" date="2017-08" db="EMBL/GenBank/DDBJ databases">
        <title>The complete genome sequence of Nocardiopsis gilva YIM 90087.</title>
        <authorList>
            <person name="Yin M."/>
            <person name="Tang S."/>
        </authorList>
    </citation>
    <scope>NUCLEOTIDE SEQUENCE [LARGE SCALE GENOMIC DNA]</scope>
    <source>
        <strain evidence="2 3">YIM 90087</strain>
    </source>
</reference>
<dbReference type="Proteomes" id="UP000215005">
    <property type="component" value="Chromosome"/>
</dbReference>
<name>A0A223SBU8_9ACTN</name>
<accession>A0A223SBU8</accession>
<protein>
    <submittedName>
        <fullName evidence="2">Uncharacterized protein</fullName>
    </submittedName>
</protein>
<dbReference type="EMBL" id="CP022753">
    <property type="protein sequence ID" value="ASU85634.1"/>
    <property type="molecule type" value="Genomic_DNA"/>
</dbReference>
<proteinExistence type="predicted"/>